<organism evidence="4">
    <name type="scientific">Dulem virus 260</name>
    <dbReference type="NCBI Taxonomy" id="3145737"/>
    <lineage>
        <taxon>Viruses</taxon>
        <taxon>Monodnaviria</taxon>
        <taxon>Sangervirae</taxon>
        <taxon>Phixviricota</taxon>
        <taxon>Malgrandaviricetes</taxon>
        <taxon>Petitvirales</taxon>
        <taxon>Microviridae</taxon>
        <taxon>Microvirus</taxon>
    </lineage>
</organism>
<dbReference type="EMBL" id="PP511797">
    <property type="protein sequence ID" value="XCD07685.1"/>
    <property type="molecule type" value="Genomic_DNA"/>
</dbReference>
<evidence type="ECO:0000256" key="1">
    <source>
        <dbReference type="SAM" id="Phobius"/>
    </source>
</evidence>
<reference evidence="4" key="1">
    <citation type="submission" date="2024-03" db="EMBL/GenBank/DDBJ databases">
        <title>Diverse circular DNA viruses in blood, oral, and fecal samples of captive lemurs.</title>
        <authorList>
            <person name="Paietta E.N."/>
            <person name="Kraberger S."/>
            <person name="Lund M.C."/>
            <person name="Custer J.M."/>
            <person name="Vargas K.M."/>
            <person name="Ehmke E.E."/>
            <person name="Yoder A.D."/>
            <person name="Varsani A."/>
        </authorList>
    </citation>
    <scope>NUCLEOTIDE SEQUENCE</scope>
    <source>
        <strain evidence="2">Duke_17_1569</strain>
        <strain evidence="3">Duke_21_30</strain>
        <strain evidence="4">Duke_28FS_34</strain>
    </source>
</reference>
<protein>
    <submittedName>
        <fullName evidence="4">Uncharacterized protein</fullName>
    </submittedName>
</protein>
<evidence type="ECO:0000313" key="2">
    <source>
        <dbReference type="EMBL" id="XCD03158.1"/>
    </source>
</evidence>
<keyword evidence="1" id="KW-0812">Transmembrane</keyword>
<evidence type="ECO:0000313" key="3">
    <source>
        <dbReference type="EMBL" id="XCD03818.1"/>
    </source>
</evidence>
<dbReference type="EMBL" id="PP511386">
    <property type="protein sequence ID" value="XCD03818.1"/>
    <property type="molecule type" value="Genomic_DNA"/>
</dbReference>
<sequence length="71" mass="7783">MKKEILIIIVKVLIYALSLIAGYLGVSTLTSCSASSGVHAYGVTKIITTDTTLVKHGQRIDTKKYPYFEGY</sequence>
<feature type="transmembrane region" description="Helical" evidence="1">
    <location>
        <begin position="5"/>
        <end position="26"/>
    </location>
</feature>
<accession>A0AAU8B5R1</accession>
<proteinExistence type="predicted"/>
<evidence type="ECO:0000313" key="4">
    <source>
        <dbReference type="EMBL" id="XCD07685.1"/>
    </source>
</evidence>
<keyword evidence="1" id="KW-0472">Membrane</keyword>
<dbReference type="PROSITE" id="PS51257">
    <property type="entry name" value="PROKAR_LIPOPROTEIN"/>
    <property type="match status" value="1"/>
</dbReference>
<name>A0AAU8B5R1_9VIRU</name>
<dbReference type="EMBL" id="PP511321">
    <property type="protein sequence ID" value="XCD03158.1"/>
    <property type="molecule type" value="Genomic_DNA"/>
</dbReference>
<keyword evidence="1" id="KW-1133">Transmembrane helix</keyword>